<feature type="transmembrane region" description="Helical" evidence="1">
    <location>
        <begin position="812"/>
        <end position="829"/>
    </location>
</feature>
<evidence type="ECO:0000259" key="3">
    <source>
        <dbReference type="Pfam" id="PF01841"/>
    </source>
</evidence>
<name>A0A3N4QCK3_9BACT</name>
<sequence length="847" mass="96607">MYRLLFLAALLLAPCLLRAQSKNISASPAPSWLALYQPDLTRKVNAKDFSDGYYQLLYEEQHHIEKKTVYRHIIRQIESEAGIQNGSEISVDYSPEYEKLQFHQILIRRNGQVINQLNLSRIKVLQQEEELSMFIYSGQYNAYLILEDVRKGDQIEYAYSIIGENPIFNGLYSNTLYLTVYEPVANFYKALIAAPARPLHFKYYQGAPRPVEKMLNGLRLYEWDLSNKVFRLKPEDYQPSWYADFPYVDISEFTDWAAVARWGASVNNVPMNGNEVANRIVRLRKQAGNDTAKYFEAAIRFVQDDIRYMGIEMGEYSHRPNTPEKVCRQRFGDCKDKALLLTTLLRAQGIEADVAYVHTDLRGHIADRLPSPARFNHVIVKARYRDVDYWIDATQAYQRGRLHNRYNPLFRKALLVKEGITALSDIPVKNTGTLDVTELFTIHSIENDTAQLLVTSIYKGMQADIFRASSANSALSDMETSYTEFYSKKYGKVEMRDSIRISDNDSANVISVSESYTIYEPWTIDSANGMMQSFTTPAHILTSKLVFIDKGRKTPVALEFPMNVQHSIIITLPQEWQVAQEKIDIRREGYRFISKPAAVMNSVQLRYSFESTMDHIPREDLDQYRQDMNALNDAANISLTWRPGAGDTAAAGGRWAGGVNWLAILLALAAAAFFAQLGTKYYKRSLPSSYPVQQPWDIGSWLILLAIGVVISPFRVVTTVFGLEVFQGNVWMNLPATFSGKNISLIQAFLLLEVICNVFLLAVTIFNLLLFFRKRDIFPRVFSFMLAFNVVWAFVDFGIADALTGSNNFTDQFSTLLSAILPAAIWIPVMQLSKRVKHTFTLPYESA</sequence>
<dbReference type="InterPro" id="IPR002931">
    <property type="entry name" value="Transglutaminase-like"/>
</dbReference>
<dbReference type="AlphaFoldDB" id="A0A3N4QCK3"/>
<comment type="caution">
    <text evidence="5">The sequence shown here is derived from an EMBL/GenBank/DDBJ whole genome shotgun (WGS) entry which is preliminary data.</text>
</comment>
<evidence type="ECO:0000313" key="5">
    <source>
        <dbReference type="EMBL" id="RPE13697.1"/>
    </source>
</evidence>
<evidence type="ECO:0000259" key="4">
    <source>
        <dbReference type="Pfam" id="PF12969"/>
    </source>
</evidence>
<gene>
    <name evidence="5" type="ORF">EGT74_09345</name>
</gene>
<proteinExistence type="predicted"/>
<dbReference type="EMBL" id="RPDH01000001">
    <property type="protein sequence ID" value="RPE13697.1"/>
    <property type="molecule type" value="Genomic_DNA"/>
</dbReference>
<dbReference type="Pfam" id="PF12969">
    <property type="entry name" value="DUF3857"/>
    <property type="match status" value="1"/>
</dbReference>
<feature type="transmembrane region" description="Helical" evidence="1">
    <location>
        <begin position="698"/>
        <end position="723"/>
    </location>
</feature>
<feature type="domain" description="DUF3857" evidence="4">
    <location>
        <begin position="67"/>
        <end position="227"/>
    </location>
</feature>
<dbReference type="Proteomes" id="UP000278351">
    <property type="component" value="Unassembled WGS sequence"/>
</dbReference>
<dbReference type="OrthoDB" id="98874at2"/>
<feature type="signal peptide" evidence="2">
    <location>
        <begin position="1"/>
        <end position="19"/>
    </location>
</feature>
<feature type="transmembrane region" description="Helical" evidence="1">
    <location>
        <begin position="658"/>
        <end position="677"/>
    </location>
</feature>
<reference evidence="5 6" key="1">
    <citation type="submission" date="2018-11" db="EMBL/GenBank/DDBJ databases">
        <title>Chitinophaga lutea sp.nov., isolate from arsenic contaminated soil.</title>
        <authorList>
            <person name="Zong Y."/>
        </authorList>
    </citation>
    <scope>NUCLEOTIDE SEQUENCE [LARGE SCALE GENOMIC DNA]</scope>
    <source>
        <strain evidence="5 6">ZY74</strain>
    </source>
</reference>
<feature type="chain" id="PRO_5018002556" evidence="2">
    <location>
        <begin position="20"/>
        <end position="847"/>
    </location>
</feature>
<dbReference type="InterPro" id="IPR038765">
    <property type="entry name" value="Papain-like_cys_pep_sf"/>
</dbReference>
<feature type="domain" description="Transglutaminase-like" evidence="3">
    <location>
        <begin position="290"/>
        <end position="360"/>
    </location>
</feature>
<dbReference type="Gene3D" id="3.10.620.30">
    <property type="match status" value="1"/>
</dbReference>
<evidence type="ECO:0000256" key="2">
    <source>
        <dbReference type="SAM" id="SignalP"/>
    </source>
</evidence>
<evidence type="ECO:0000313" key="6">
    <source>
        <dbReference type="Proteomes" id="UP000278351"/>
    </source>
</evidence>
<keyword evidence="1" id="KW-0812">Transmembrane</keyword>
<organism evidence="5 6">
    <name type="scientific">Chitinophaga lutea</name>
    <dbReference type="NCBI Taxonomy" id="2488634"/>
    <lineage>
        <taxon>Bacteria</taxon>
        <taxon>Pseudomonadati</taxon>
        <taxon>Bacteroidota</taxon>
        <taxon>Chitinophagia</taxon>
        <taxon>Chitinophagales</taxon>
        <taxon>Chitinophagaceae</taxon>
        <taxon>Chitinophaga</taxon>
    </lineage>
</organism>
<protein>
    <submittedName>
        <fullName evidence="5">DUF3857 domain-containing protein</fullName>
    </submittedName>
</protein>
<dbReference type="Pfam" id="PF10754">
    <property type="entry name" value="DUF2569"/>
    <property type="match status" value="1"/>
</dbReference>
<dbReference type="SUPFAM" id="SSF54001">
    <property type="entry name" value="Cysteine proteinases"/>
    <property type="match status" value="1"/>
</dbReference>
<feature type="transmembrane region" description="Helical" evidence="1">
    <location>
        <begin position="781"/>
        <end position="800"/>
    </location>
</feature>
<dbReference type="Gene3D" id="2.60.40.3140">
    <property type="match status" value="1"/>
</dbReference>
<keyword evidence="1" id="KW-1133">Transmembrane helix</keyword>
<keyword evidence="1" id="KW-0472">Membrane</keyword>
<keyword evidence="2" id="KW-0732">Signal</keyword>
<dbReference type="RefSeq" id="WP_123846217.1">
    <property type="nucleotide sequence ID" value="NZ_RPDH01000001.1"/>
</dbReference>
<feature type="transmembrane region" description="Helical" evidence="1">
    <location>
        <begin position="743"/>
        <end position="769"/>
    </location>
</feature>
<dbReference type="InterPro" id="IPR024618">
    <property type="entry name" value="DUF3857"/>
</dbReference>
<dbReference type="InterPro" id="IPR019690">
    <property type="entry name" value="DUF2569"/>
</dbReference>
<keyword evidence="6" id="KW-1185">Reference proteome</keyword>
<accession>A0A3N4QCK3</accession>
<evidence type="ECO:0000256" key="1">
    <source>
        <dbReference type="SAM" id="Phobius"/>
    </source>
</evidence>
<dbReference type="Pfam" id="PF01841">
    <property type="entry name" value="Transglut_core"/>
    <property type="match status" value="1"/>
</dbReference>